<keyword evidence="1" id="KW-0732">Signal</keyword>
<feature type="chain" id="PRO_5024323526" description="DUF4440 domain-containing protein" evidence="1">
    <location>
        <begin position="23"/>
        <end position="298"/>
    </location>
</feature>
<evidence type="ECO:0000313" key="3">
    <source>
        <dbReference type="Proteomes" id="UP000306196"/>
    </source>
</evidence>
<dbReference type="EMBL" id="VAUV01000013">
    <property type="protein sequence ID" value="TLD69440.1"/>
    <property type="molecule type" value="Genomic_DNA"/>
</dbReference>
<reference evidence="2 3" key="1">
    <citation type="submission" date="2019-05" db="EMBL/GenBank/DDBJ databases">
        <title>Verrucobacter flavum gen. nov., sp. nov. a new member of the family Verrucomicrobiaceae.</title>
        <authorList>
            <person name="Szuroczki S."/>
            <person name="Abbaszade G."/>
            <person name="Szabo A."/>
            <person name="Felfoldi T."/>
            <person name="Schumann P."/>
            <person name="Boka K."/>
            <person name="Keki Z."/>
            <person name="Toumi M."/>
            <person name="Toth E."/>
        </authorList>
    </citation>
    <scope>NUCLEOTIDE SEQUENCE [LARGE SCALE GENOMIC DNA]</scope>
    <source>
        <strain evidence="2 3">MG-N-17</strain>
    </source>
</reference>
<dbReference type="RefSeq" id="WP_138087582.1">
    <property type="nucleotide sequence ID" value="NZ_VAUV01000013.1"/>
</dbReference>
<name>A0A5R8KAV6_9BACT</name>
<organism evidence="2 3">
    <name type="scientific">Phragmitibacter flavus</name>
    <dbReference type="NCBI Taxonomy" id="2576071"/>
    <lineage>
        <taxon>Bacteria</taxon>
        <taxon>Pseudomonadati</taxon>
        <taxon>Verrucomicrobiota</taxon>
        <taxon>Verrucomicrobiia</taxon>
        <taxon>Verrucomicrobiales</taxon>
        <taxon>Verrucomicrobiaceae</taxon>
        <taxon>Phragmitibacter</taxon>
    </lineage>
</organism>
<comment type="caution">
    <text evidence="2">The sequence shown here is derived from an EMBL/GenBank/DDBJ whole genome shotgun (WGS) entry which is preliminary data.</text>
</comment>
<dbReference type="Proteomes" id="UP000306196">
    <property type="component" value="Unassembled WGS sequence"/>
</dbReference>
<evidence type="ECO:0008006" key="4">
    <source>
        <dbReference type="Google" id="ProtNLM"/>
    </source>
</evidence>
<sequence length="298" mass="32360">MRFANGLFLLLLMVAAAVPVRADVHALRRELDRSYSAWREAMATKNFSGWQQTTAAHRQMSIRNLIVSQQQPFPAALFAVPMKPPETAPLRFVEVQQNGETASLVYFGKVDLGIADAAEIPENLLFLRFVREASGWKFDTTSLINLEPQPDVRAVLKGGGKPGLLSDPDLLPTGVVPPVAKPCPKPDRIGVLQVASFGYETRAVVNGFDVASVTDNAEEHIIIGGLRDGVNPLVLDLKEVPLPPGAPADAERVVRVSALVLTGEEKRPAIEVFEWKPTAQPGAGTQNLVIHVSKITLR</sequence>
<evidence type="ECO:0000313" key="2">
    <source>
        <dbReference type="EMBL" id="TLD69440.1"/>
    </source>
</evidence>
<gene>
    <name evidence="2" type="ORF">FEM03_17510</name>
</gene>
<accession>A0A5R8KAV6</accession>
<dbReference type="AlphaFoldDB" id="A0A5R8KAV6"/>
<feature type="signal peptide" evidence="1">
    <location>
        <begin position="1"/>
        <end position="22"/>
    </location>
</feature>
<evidence type="ECO:0000256" key="1">
    <source>
        <dbReference type="SAM" id="SignalP"/>
    </source>
</evidence>
<protein>
    <recommendedName>
        <fullName evidence="4">DUF4440 domain-containing protein</fullName>
    </recommendedName>
</protein>
<dbReference type="OrthoDB" id="199284at2"/>
<keyword evidence="3" id="KW-1185">Reference proteome</keyword>
<proteinExistence type="predicted"/>